<comment type="caution">
    <text evidence="1">The sequence shown here is derived from an EMBL/GenBank/DDBJ whole genome shotgun (WGS) entry which is preliminary data.</text>
</comment>
<dbReference type="STRING" id="1385511.GCA_000425225_02109"/>
<dbReference type="RefSeq" id="WP_027446112.1">
    <property type="nucleotide sequence ID" value="NZ_AULJ01000020.1"/>
</dbReference>
<reference evidence="1 2" key="1">
    <citation type="submission" date="2013-08" db="EMBL/GenBank/DDBJ databases">
        <authorList>
            <person name="Huang J."/>
            <person name="Wang G."/>
        </authorList>
    </citation>
    <scope>NUCLEOTIDE SEQUENCE [LARGE SCALE GENOMIC DNA]</scope>
    <source>
        <strain evidence="1 2">BH030004</strain>
    </source>
</reference>
<keyword evidence="1" id="KW-0503">Monooxygenase</keyword>
<name>A0A0A5G966_9BACI</name>
<dbReference type="CDD" id="cd06587">
    <property type="entry name" value="VOC"/>
    <property type="match status" value="1"/>
</dbReference>
<dbReference type="GO" id="GO:0004497">
    <property type="term" value="F:monooxygenase activity"/>
    <property type="evidence" value="ECO:0007669"/>
    <property type="project" value="UniProtKB-KW"/>
</dbReference>
<dbReference type="EMBL" id="AVPF01000023">
    <property type="protein sequence ID" value="KGX87655.1"/>
    <property type="molecule type" value="Genomic_DNA"/>
</dbReference>
<evidence type="ECO:0000313" key="2">
    <source>
        <dbReference type="Proteomes" id="UP000030403"/>
    </source>
</evidence>
<organism evidence="1 2">
    <name type="scientific">Pontibacillus marinus BH030004 = DSM 16465</name>
    <dbReference type="NCBI Taxonomy" id="1385511"/>
    <lineage>
        <taxon>Bacteria</taxon>
        <taxon>Bacillati</taxon>
        <taxon>Bacillota</taxon>
        <taxon>Bacilli</taxon>
        <taxon>Bacillales</taxon>
        <taxon>Bacillaceae</taxon>
        <taxon>Pontibacillus</taxon>
    </lineage>
</organism>
<accession>A0A0A5G966</accession>
<dbReference type="eggNOG" id="COG0346">
    <property type="taxonomic scope" value="Bacteria"/>
</dbReference>
<dbReference type="AlphaFoldDB" id="A0A0A5G966"/>
<proteinExistence type="predicted"/>
<gene>
    <name evidence="1" type="ORF">N783_09565</name>
</gene>
<protein>
    <submittedName>
        <fullName evidence="1">Lysine/ornithine N-monooxygenase</fullName>
    </submittedName>
</protein>
<dbReference type="SUPFAM" id="SSF54593">
    <property type="entry name" value="Glyoxalase/Bleomycin resistance protein/Dihydroxybiphenyl dioxygenase"/>
    <property type="match status" value="1"/>
</dbReference>
<sequence length="129" mass="14894">MIYEMTIQFRVTNITEGQAWYEGLFQRQPDFIPHEGFAEWEIIPGCWLQVAEGTPTPGNGPLRLGVTDIEAERGRMVNESGAEDFEIHSRKEVPAKWGTFSDPWGNRIGFFETLDKDEMNERIEMVLKK</sequence>
<dbReference type="InterPro" id="IPR029068">
    <property type="entry name" value="Glyas_Bleomycin-R_OHBP_Dase"/>
</dbReference>
<evidence type="ECO:0000313" key="1">
    <source>
        <dbReference type="EMBL" id="KGX87655.1"/>
    </source>
</evidence>
<dbReference type="Gene3D" id="3.10.180.10">
    <property type="entry name" value="2,3-Dihydroxybiphenyl 1,2-Dioxygenase, domain 1"/>
    <property type="match status" value="1"/>
</dbReference>
<keyword evidence="2" id="KW-1185">Reference proteome</keyword>
<dbReference type="Proteomes" id="UP000030403">
    <property type="component" value="Unassembled WGS sequence"/>
</dbReference>
<keyword evidence="1" id="KW-0560">Oxidoreductase</keyword>
<dbReference type="OrthoDB" id="2453533at2"/>